<organism evidence="2 3">
    <name type="scientific">Orbilia ellipsospora</name>
    <dbReference type="NCBI Taxonomy" id="2528407"/>
    <lineage>
        <taxon>Eukaryota</taxon>
        <taxon>Fungi</taxon>
        <taxon>Dikarya</taxon>
        <taxon>Ascomycota</taxon>
        <taxon>Pezizomycotina</taxon>
        <taxon>Orbiliomycetes</taxon>
        <taxon>Orbiliales</taxon>
        <taxon>Orbiliaceae</taxon>
        <taxon>Orbilia</taxon>
    </lineage>
</organism>
<feature type="region of interest" description="Disordered" evidence="1">
    <location>
        <begin position="1"/>
        <end position="24"/>
    </location>
</feature>
<sequence length="505" mass="56462">MASVDFISLSRPRSHSMPVFHPDQHKPALKQVPRRRSTYQALVSIKPSDFFHLHREKFSRPIREKFCTSTTTTRKNANVVAHPEDGNPASSAPAAVSRTSRLGFSIRRRRKGAAEKPIIHQAKIVVQEREEVEEDGLPPYEVSISSSQKTSFRSECDQRASVTVDVPTIIITDTNVDDITMPSEECTTVKQSAAEIIVEEPTMETKPEVTINTPEQISIPEKTADQQSDSITPVSVPLHGSEPCCSNYHPQMNEMGWRNHPNTRTSYSFNNFLHPTHCPRLTGQCCKCGARGRCRHLNASWFAPPGFVNGVIRHGRYPSYTVDGSFSYPREVVGGVGHDDWDGVERYTHCPCGRGCSCECVVKIFSTTASILPGGSGIPMSERLMTRRHVEVHNTNTHNADVGMNGCQHGDCHGNDTCHHYHHHHHHNHDGRRGGWFGRRFSRDGCCDGGCCQEGRCMRGSGHGREECVEIRRNGERLQICQRGGGNSRYGRRRGRDMEVSCVIC</sequence>
<dbReference type="EMBL" id="JAVHJO010000014">
    <property type="protein sequence ID" value="KAK6528818.1"/>
    <property type="molecule type" value="Genomic_DNA"/>
</dbReference>
<dbReference type="AlphaFoldDB" id="A0AAV9WWU1"/>
<name>A0AAV9WWU1_9PEZI</name>
<keyword evidence="3" id="KW-1185">Reference proteome</keyword>
<dbReference type="Proteomes" id="UP001365542">
    <property type="component" value="Unassembled WGS sequence"/>
</dbReference>
<accession>A0AAV9WWU1</accession>
<evidence type="ECO:0000313" key="3">
    <source>
        <dbReference type="Proteomes" id="UP001365542"/>
    </source>
</evidence>
<reference evidence="2 3" key="1">
    <citation type="submission" date="2019-10" db="EMBL/GenBank/DDBJ databases">
        <authorList>
            <person name="Palmer J.M."/>
        </authorList>
    </citation>
    <scope>NUCLEOTIDE SEQUENCE [LARGE SCALE GENOMIC DNA]</scope>
    <source>
        <strain evidence="2 3">TWF694</strain>
    </source>
</reference>
<gene>
    <name evidence="2" type="ORF">TWF694_004051</name>
</gene>
<comment type="caution">
    <text evidence="2">The sequence shown here is derived from an EMBL/GenBank/DDBJ whole genome shotgun (WGS) entry which is preliminary data.</text>
</comment>
<proteinExistence type="predicted"/>
<protein>
    <submittedName>
        <fullName evidence="2">Uncharacterized protein</fullName>
    </submittedName>
</protein>
<evidence type="ECO:0000313" key="2">
    <source>
        <dbReference type="EMBL" id="KAK6528818.1"/>
    </source>
</evidence>
<evidence type="ECO:0000256" key="1">
    <source>
        <dbReference type="SAM" id="MobiDB-lite"/>
    </source>
</evidence>